<dbReference type="EMBL" id="RDBF01000017">
    <property type="protein sequence ID" value="RLV54565.1"/>
    <property type="molecule type" value="Genomic_DNA"/>
</dbReference>
<name>A0A3L8PHB0_9ACTN</name>
<protein>
    <submittedName>
        <fullName evidence="3">SGNH/GDSL hydrolase family protein</fullName>
    </submittedName>
</protein>
<dbReference type="Proteomes" id="UP000282515">
    <property type="component" value="Unassembled WGS sequence"/>
</dbReference>
<dbReference type="Gene3D" id="3.40.50.1110">
    <property type="entry name" value="SGNH hydrolase"/>
    <property type="match status" value="1"/>
</dbReference>
<accession>A0A3L8PHB0</accession>
<feature type="compositionally biased region" description="Polar residues" evidence="1">
    <location>
        <begin position="28"/>
        <end position="38"/>
    </location>
</feature>
<reference evidence="3 4" key="1">
    <citation type="submission" date="2018-10" db="EMBL/GenBank/DDBJ databases">
        <title>Aeromicrobium sp. 9W16Y-2 whole genome shotgun sequence.</title>
        <authorList>
            <person name="Li F."/>
        </authorList>
    </citation>
    <scope>NUCLEOTIDE SEQUENCE [LARGE SCALE GENOMIC DNA]</scope>
    <source>
        <strain evidence="3 4">9W16Y-2</strain>
    </source>
</reference>
<evidence type="ECO:0000313" key="3">
    <source>
        <dbReference type="EMBL" id="RLV54565.1"/>
    </source>
</evidence>
<keyword evidence="4" id="KW-1185">Reference proteome</keyword>
<comment type="caution">
    <text evidence="3">The sequence shown here is derived from an EMBL/GenBank/DDBJ whole genome shotgun (WGS) entry which is preliminary data.</text>
</comment>
<organism evidence="3 4">
    <name type="scientific">Aeromicrobium phragmitis</name>
    <dbReference type="NCBI Taxonomy" id="2478914"/>
    <lineage>
        <taxon>Bacteria</taxon>
        <taxon>Bacillati</taxon>
        <taxon>Actinomycetota</taxon>
        <taxon>Actinomycetes</taxon>
        <taxon>Propionibacteriales</taxon>
        <taxon>Nocardioidaceae</taxon>
        <taxon>Aeromicrobium</taxon>
    </lineage>
</organism>
<feature type="domain" description="SGNH hydrolase-type esterase" evidence="2">
    <location>
        <begin position="62"/>
        <end position="174"/>
    </location>
</feature>
<gene>
    <name evidence="3" type="ORF">D9V41_15665</name>
</gene>
<evidence type="ECO:0000313" key="4">
    <source>
        <dbReference type="Proteomes" id="UP000282515"/>
    </source>
</evidence>
<proteinExistence type="predicted"/>
<dbReference type="InterPro" id="IPR013830">
    <property type="entry name" value="SGNH_hydro"/>
</dbReference>
<evidence type="ECO:0000256" key="1">
    <source>
        <dbReference type="SAM" id="MobiDB-lite"/>
    </source>
</evidence>
<dbReference type="GO" id="GO:0016787">
    <property type="term" value="F:hydrolase activity"/>
    <property type="evidence" value="ECO:0007669"/>
    <property type="project" value="UniProtKB-KW"/>
</dbReference>
<dbReference type="InterPro" id="IPR036514">
    <property type="entry name" value="SGNH_hydro_sf"/>
</dbReference>
<keyword evidence="3" id="KW-0378">Hydrolase</keyword>
<dbReference type="Pfam" id="PF13472">
    <property type="entry name" value="Lipase_GDSL_2"/>
    <property type="match status" value="1"/>
</dbReference>
<sequence length="186" mass="19306">MLALGTAVLVVLAMQQPPTPEQAGTGVTPLTATPRTPQTEPPVTAPAERSLVFIGDEHLDEWAPAAGRELAADVRVESGVTLLEEPTVADVLTGAPPDVVVLSVGTADVAWADDFQFGLTEAVDAVQSAWPDAHLVLMQPAWTDPGDLEAEKNEITEQVAAAQGATYLDANATATDFVAAWNAAGL</sequence>
<evidence type="ECO:0000259" key="2">
    <source>
        <dbReference type="Pfam" id="PF13472"/>
    </source>
</evidence>
<feature type="region of interest" description="Disordered" evidence="1">
    <location>
        <begin position="18"/>
        <end position="43"/>
    </location>
</feature>
<dbReference type="SUPFAM" id="SSF52266">
    <property type="entry name" value="SGNH hydrolase"/>
    <property type="match status" value="1"/>
</dbReference>
<dbReference type="AlphaFoldDB" id="A0A3L8PHB0"/>